<evidence type="ECO:0000259" key="8">
    <source>
        <dbReference type="Pfam" id="PF02687"/>
    </source>
</evidence>
<dbReference type="RefSeq" id="WP_132105136.1">
    <property type="nucleotide sequence ID" value="NZ_SMLB01000034.1"/>
</dbReference>
<proteinExistence type="inferred from homology"/>
<feature type="transmembrane region" description="Helical" evidence="7">
    <location>
        <begin position="365"/>
        <end position="385"/>
    </location>
</feature>
<feature type="domain" description="MacB-like periplasmic core" evidence="9">
    <location>
        <begin position="33"/>
        <end position="235"/>
    </location>
</feature>
<keyword evidence="5 7" id="KW-0472">Membrane</keyword>
<evidence type="ECO:0000259" key="9">
    <source>
        <dbReference type="Pfam" id="PF12704"/>
    </source>
</evidence>
<feature type="transmembrane region" description="Helical" evidence="7">
    <location>
        <begin position="279"/>
        <end position="304"/>
    </location>
</feature>
<name>A0A4R5A4U8_9ACTN</name>
<dbReference type="GO" id="GO:0005886">
    <property type="term" value="C:plasma membrane"/>
    <property type="evidence" value="ECO:0007669"/>
    <property type="project" value="UniProtKB-SubCell"/>
</dbReference>
<gene>
    <name evidence="10" type="ORF">E1262_20820</name>
</gene>
<keyword evidence="11" id="KW-1185">Reference proteome</keyword>
<reference evidence="10 11" key="1">
    <citation type="submission" date="2019-02" db="EMBL/GenBank/DDBJ databases">
        <title>Draft genome sequences of novel Actinobacteria.</title>
        <authorList>
            <person name="Sahin N."/>
            <person name="Ay H."/>
            <person name="Saygin H."/>
        </authorList>
    </citation>
    <scope>NUCLEOTIDE SEQUENCE [LARGE SCALE GENOMIC DNA]</scope>
    <source>
        <strain evidence="10 11">8K307</strain>
    </source>
</reference>
<dbReference type="PANTHER" id="PTHR30572">
    <property type="entry name" value="MEMBRANE COMPONENT OF TRANSPORTER-RELATED"/>
    <property type="match status" value="1"/>
</dbReference>
<organism evidence="10 11">
    <name type="scientific">Jiangella aurantiaca</name>
    <dbReference type="NCBI Taxonomy" id="2530373"/>
    <lineage>
        <taxon>Bacteria</taxon>
        <taxon>Bacillati</taxon>
        <taxon>Actinomycetota</taxon>
        <taxon>Actinomycetes</taxon>
        <taxon>Jiangellales</taxon>
        <taxon>Jiangellaceae</taxon>
        <taxon>Jiangella</taxon>
    </lineage>
</organism>
<feature type="transmembrane region" description="Helical" evidence="7">
    <location>
        <begin position="32"/>
        <end position="52"/>
    </location>
</feature>
<dbReference type="PANTHER" id="PTHR30572:SF4">
    <property type="entry name" value="ABC TRANSPORTER PERMEASE YTRF"/>
    <property type="match status" value="1"/>
</dbReference>
<dbReference type="Pfam" id="PF12704">
    <property type="entry name" value="MacB_PCD"/>
    <property type="match status" value="1"/>
</dbReference>
<evidence type="ECO:0000256" key="6">
    <source>
        <dbReference type="ARBA" id="ARBA00038076"/>
    </source>
</evidence>
<evidence type="ECO:0000256" key="5">
    <source>
        <dbReference type="ARBA" id="ARBA00023136"/>
    </source>
</evidence>
<evidence type="ECO:0000313" key="10">
    <source>
        <dbReference type="EMBL" id="TDD66921.1"/>
    </source>
</evidence>
<keyword evidence="4 7" id="KW-1133">Transmembrane helix</keyword>
<keyword evidence="3 7" id="KW-0812">Transmembrane</keyword>
<feature type="domain" description="ABC3 transporter permease C-terminal" evidence="8">
    <location>
        <begin position="283"/>
        <end position="394"/>
    </location>
</feature>
<dbReference type="InterPro" id="IPR025857">
    <property type="entry name" value="MacB_PCD"/>
</dbReference>
<protein>
    <submittedName>
        <fullName evidence="10">ABC transporter permease</fullName>
    </submittedName>
</protein>
<dbReference type="InterPro" id="IPR003838">
    <property type="entry name" value="ABC3_permease_C"/>
</dbReference>
<evidence type="ECO:0000256" key="1">
    <source>
        <dbReference type="ARBA" id="ARBA00004651"/>
    </source>
</evidence>
<evidence type="ECO:0000313" key="11">
    <source>
        <dbReference type="Proteomes" id="UP000295217"/>
    </source>
</evidence>
<keyword evidence="2" id="KW-1003">Cell membrane</keyword>
<evidence type="ECO:0000256" key="4">
    <source>
        <dbReference type="ARBA" id="ARBA00022989"/>
    </source>
</evidence>
<dbReference type="GO" id="GO:0022857">
    <property type="term" value="F:transmembrane transporter activity"/>
    <property type="evidence" value="ECO:0007669"/>
    <property type="project" value="TreeGrafter"/>
</dbReference>
<dbReference type="OrthoDB" id="9780560at2"/>
<evidence type="ECO:0000256" key="7">
    <source>
        <dbReference type="SAM" id="Phobius"/>
    </source>
</evidence>
<dbReference type="EMBL" id="SMLB01000034">
    <property type="protein sequence ID" value="TDD66921.1"/>
    <property type="molecule type" value="Genomic_DNA"/>
</dbReference>
<feature type="transmembrane region" description="Helical" evidence="7">
    <location>
        <begin position="325"/>
        <end position="353"/>
    </location>
</feature>
<evidence type="ECO:0000256" key="2">
    <source>
        <dbReference type="ARBA" id="ARBA00022475"/>
    </source>
</evidence>
<sequence>MSAAGTLRPARLRPADVVHIGGAGLRSRPTRVVLSALGIAIGIAAMIAVVGISTSSREELKRQLDALGTNLLSVGPGQDLFGDDAQLPPESVGMIGQIGPVMSVAASAVVPDTAVYRNDLVLPGETNSLAVLAAHLGLLDTVGATVSSGAFLDTATAQYPAVVLGATAADRLGVGAAGPEQTVYLGGQWFTVVGVLDPVPLAPELDTAALVGWPVAESLLGFDGLPTTVYARAMEDAVGAVQQVLAATANPEAPNEVDVARPSDALVAQAAADSTLNALLLGLGAVALLVGGVGVANTMVISVLERRAEIGLRRSLGATRGQIRLQFVFEALLLSALGGVGGVLTGIAVTAGYATAQGWPVVVPAWAMGGGIGATLLIGALAGLYPAVRAARLAPALALTAP</sequence>
<accession>A0A4R5A4U8</accession>
<comment type="subcellular location">
    <subcellularLocation>
        <location evidence="1">Cell membrane</location>
        <topology evidence="1">Multi-pass membrane protein</topology>
    </subcellularLocation>
</comment>
<comment type="similarity">
    <text evidence="6">Belongs to the ABC-4 integral membrane protein family.</text>
</comment>
<dbReference type="InterPro" id="IPR050250">
    <property type="entry name" value="Macrolide_Exporter_MacB"/>
</dbReference>
<dbReference type="Pfam" id="PF02687">
    <property type="entry name" value="FtsX"/>
    <property type="match status" value="1"/>
</dbReference>
<comment type="caution">
    <text evidence="10">The sequence shown here is derived from an EMBL/GenBank/DDBJ whole genome shotgun (WGS) entry which is preliminary data.</text>
</comment>
<dbReference type="AlphaFoldDB" id="A0A4R5A4U8"/>
<dbReference type="Proteomes" id="UP000295217">
    <property type="component" value="Unassembled WGS sequence"/>
</dbReference>
<evidence type="ECO:0000256" key="3">
    <source>
        <dbReference type="ARBA" id="ARBA00022692"/>
    </source>
</evidence>